<keyword evidence="2" id="KW-0238">DNA-binding</keyword>
<dbReference type="GO" id="GO:0003700">
    <property type="term" value="F:DNA-binding transcription factor activity"/>
    <property type="evidence" value="ECO:0007669"/>
    <property type="project" value="InterPro"/>
</dbReference>
<keyword evidence="6" id="KW-1185">Reference proteome</keyword>
<reference evidence="5" key="1">
    <citation type="submission" date="2016-10" db="EMBL/GenBank/DDBJ databases">
        <title>Draft Genome Sequence of Nocardioides luteus Strain BAFB, an Alkane-Degrading Bacterium Isolated from JP-7 Polluted Soil.</title>
        <authorList>
            <person name="Brown L."/>
            <person name="Ruiz O.N."/>
            <person name="Gunasekera T."/>
        </authorList>
    </citation>
    <scope>NUCLEOTIDE SEQUENCE [LARGE SCALE GENOMIC DNA]</scope>
    <source>
        <strain evidence="5">BAFB</strain>
    </source>
</reference>
<dbReference type="PROSITE" id="PS01124">
    <property type="entry name" value="HTH_ARAC_FAMILY_2"/>
    <property type="match status" value="1"/>
</dbReference>
<evidence type="ECO:0000259" key="4">
    <source>
        <dbReference type="PROSITE" id="PS01124"/>
    </source>
</evidence>
<dbReference type="Proteomes" id="UP000033772">
    <property type="component" value="Unassembled WGS sequence"/>
</dbReference>
<dbReference type="AlphaFoldDB" id="A0A1J4N698"/>
<dbReference type="Pfam" id="PF20240">
    <property type="entry name" value="DUF6597"/>
    <property type="match status" value="1"/>
</dbReference>
<dbReference type="GO" id="GO:0043565">
    <property type="term" value="F:sequence-specific DNA binding"/>
    <property type="evidence" value="ECO:0007669"/>
    <property type="project" value="InterPro"/>
</dbReference>
<accession>A0A1J4N698</accession>
<protein>
    <submittedName>
        <fullName evidence="5">AraC family transcriptional regulator</fullName>
    </submittedName>
</protein>
<dbReference type="SMART" id="SM00342">
    <property type="entry name" value="HTH_ARAC"/>
    <property type="match status" value="1"/>
</dbReference>
<evidence type="ECO:0000313" key="6">
    <source>
        <dbReference type="Proteomes" id="UP000033772"/>
    </source>
</evidence>
<dbReference type="InterPro" id="IPR046532">
    <property type="entry name" value="DUF6597"/>
</dbReference>
<evidence type="ECO:0000256" key="2">
    <source>
        <dbReference type="ARBA" id="ARBA00023125"/>
    </source>
</evidence>
<sequence length="265" mass="29366">MAGHVEGRGYPDAIVRPVTAARTITTERFAPCPEIAGHVDYHWYVAWDLEHPHDQQVIPQPRIHIAAEEGRLLVHGIGRRPFVRHLTGRGHTLGVSFLPGLFRPVLGRRVSTIADQVVPAQELLRVDDRPAAERILSSADPKEMAAAMEAYLLEVGLPADPVAEDVRRWVTLAEDDRSITRAEQLADHAGLSLRSLQRLFSEYVGIGPKWVVQRFRVLEVAARAHSGDVDWAAVAAELDFSDQAHLVRTFRDVVGAPPATYAKDL</sequence>
<dbReference type="Pfam" id="PF12833">
    <property type="entry name" value="HTH_18"/>
    <property type="match status" value="1"/>
</dbReference>
<proteinExistence type="predicted"/>
<dbReference type="STRING" id="1844.UG56_009710"/>
<comment type="caution">
    <text evidence="5">The sequence shown here is derived from an EMBL/GenBank/DDBJ whole genome shotgun (WGS) entry which is preliminary data.</text>
</comment>
<dbReference type="RefSeq" id="WP_045549562.1">
    <property type="nucleotide sequence ID" value="NZ_JZDQ02000011.1"/>
</dbReference>
<dbReference type="Gene3D" id="1.10.10.60">
    <property type="entry name" value="Homeodomain-like"/>
    <property type="match status" value="1"/>
</dbReference>
<dbReference type="InterPro" id="IPR018060">
    <property type="entry name" value="HTH_AraC"/>
</dbReference>
<dbReference type="PANTHER" id="PTHR46796:SF15">
    <property type="entry name" value="BLL1074 PROTEIN"/>
    <property type="match status" value="1"/>
</dbReference>
<dbReference type="SUPFAM" id="SSF46689">
    <property type="entry name" value="Homeodomain-like"/>
    <property type="match status" value="1"/>
</dbReference>
<evidence type="ECO:0000256" key="3">
    <source>
        <dbReference type="ARBA" id="ARBA00023163"/>
    </source>
</evidence>
<name>A0A1J4N698_9ACTN</name>
<organism evidence="5 6">
    <name type="scientific">Nocardioides luteus</name>
    <dbReference type="NCBI Taxonomy" id="1844"/>
    <lineage>
        <taxon>Bacteria</taxon>
        <taxon>Bacillati</taxon>
        <taxon>Actinomycetota</taxon>
        <taxon>Actinomycetes</taxon>
        <taxon>Propionibacteriales</taxon>
        <taxon>Nocardioidaceae</taxon>
        <taxon>Nocardioides</taxon>
    </lineage>
</organism>
<evidence type="ECO:0000313" key="5">
    <source>
        <dbReference type="EMBL" id="OIJ27043.1"/>
    </source>
</evidence>
<dbReference type="PANTHER" id="PTHR46796">
    <property type="entry name" value="HTH-TYPE TRANSCRIPTIONAL ACTIVATOR RHAS-RELATED"/>
    <property type="match status" value="1"/>
</dbReference>
<keyword evidence="3" id="KW-0804">Transcription</keyword>
<gene>
    <name evidence="5" type="ORF">UG56_009710</name>
</gene>
<dbReference type="OrthoDB" id="2559672at2"/>
<feature type="domain" description="HTH araC/xylS-type" evidence="4">
    <location>
        <begin position="164"/>
        <end position="264"/>
    </location>
</feature>
<dbReference type="EMBL" id="JZDQ02000011">
    <property type="protein sequence ID" value="OIJ27043.1"/>
    <property type="molecule type" value="Genomic_DNA"/>
</dbReference>
<dbReference type="InterPro" id="IPR050204">
    <property type="entry name" value="AraC_XylS_family_regulators"/>
</dbReference>
<dbReference type="InterPro" id="IPR009057">
    <property type="entry name" value="Homeodomain-like_sf"/>
</dbReference>
<evidence type="ECO:0000256" key="1">
    <source>
        <dbReference type="ARBA" id="ARBA00023015"/>
    </source>
</evidence>
<keyword evidence="1" id="KW-0805">Transcription regulation</keyword>